<organism evidence="2 3">
    <name type="scientific">Psychromonas ingrahamii (strain DSM 17664 / CCUG 51855 / 37)</name>
    <dbReference type="NCBI Taxonomy" id="357804"/>
    <lineage>
        <taxon>Bacteria</taxon>
        <taxon>Pseudomonadati</taxon>
        <taxon>Pseudomonadota</taxon>
        <taxon>Gammaproteobacteria</taxon>
        <taxon>Alteromonadales</taxon>
        <taxon>Psychromonadaceae</taxon>
        <taxon>Psychromonas</taxon>
    </lineage>
</organism>
<evidence type="ECO:0000313" key="2">
    <source>
        <dbReference type="EMBL" id="ABM03279.1"/>
    </source>
</evidence>
<dbReference type="HOGENOM" id="CLU_054358_0_0_6"/>
<dbReference type="eggNOG" id="COG0697">
    <property type="taxonomic scope" value="Bacteria"/>
</dbReference>
<feature type="transmembrane region" description="Helical" evidence="1">
    <location>
        <begin position="261"/>
        <end position="281"/>
    </location>
</feature>
<feature type="transmembrane region" description="Helical" evidence="1">
    <location>
        <begin position="32"/>
        <end position="54"/>
    </location>
</feature>
<dbReference type="Proteomes" id="UP000000639">
    <property type="component" value="Chromosome"/>
</dbReference>
<evidence type="ECO:0008006" key="4">
    <source>
        <dbReference type="Google" id="ProtNLM"/>
    </source>
</evidence>
<evidence type="ECO:0000256" key="1">
    <source>
        <dbReference type="SAM" id="Phobius"/>
    </source>
</evidence>
<dbReference type="AlphaFoldDB" id="A1SUW4"/>
<dbReference type="STRING" id="357804.Ping_1462"/>
<keyword evidence="3" id="KW-1185">Reference proteome</keyword>
<feature type="transmembrane region" description="Helical" evidence="1">
    <location>
        <begin position="229"/>
        <end position="249"/>
    </location>
</feature>
<feature type="transmembrane region" description="Helical" evidence="1">
    <location>
        <begin position="127"/>
        <end position="147"/>
    </location>
</feature>
<accession>A1SUW4</accession>
<dbReference type="Pfam" id="PF13536">
    <property type="entry name" value="EmrE"/>
    <property type="match status" value="1"/>
</dbReference>
<protein>
    <recommendedName>
        <fullName evidence="4">Multidrug resistance efflux transporter family protein</fullName>
    </recommendedName>
</protein>
<feature type="transmembrane region" description="Helical" evidence="1">
    <location>
        <begin position="153"/>
        <end position="176"/>
    </location>
</feature>
<gene>
    <name evidence="2" type="ordered locus">Ping_1462</name>
</gene>
<proteinExistence type="predicted"/>
<dbReference type="RefSeq" id="WP_011769839.1">
    <property type="nucleotide sequence ID" value="NC_008709.1"/>
</dbReference>
<keyword evidence="1" id="KW-1133">Transmembrane helix</keyword>
<name>A1SUW4_PSYIN</name>
<feature type="transmembrane region" description="Helical" evidence="1">
    <location>
        <begin position="197"/>
        <end position="217"/>
    </location>
</feature>
<dbReference type="InterPro" id="IPR032713">
    <property type="entry name" value="EmrE"/>
</dbReference>
<feature type="transmembrane region" description="Helical" evidence="1">
    <location>
        <begin position="66"/>
        <end position="87"/>
    </location>
</feature>
<keyword evidence="1" id="KW-0472">Membrane</keyword>
<dbReference type="OrthoDB" id="3457556at2"/>
<feature type="transmembrane region" description="Helical" evidence="1">
    <location>
        <begin position="99"/>
        <end position="120"/>
    </location>
</feature>
<evidence type="ECO:0000313" key="3">
    <source>
        <dbReference type="Proteomes" id="UP000000639"/>
    </source>
</evidence>
<dbReference type="EMBL" id="CP000510">
    <property type="protein sequence ID" value="ABM03279.1"/>
    <property type="molecule type" value="Genomic_DNA"/>
</dbReference>
<keyword evidence="1" id="KW-0812">Transmembrane</keyword>
<dbReference type="KEGG" id="pin:Ping_1462"/>
<reference evidence="2 3" key="1">
    <citation type="submission" date="2007-01" db="EMBL/GenBank/DDBJ databases">
        <title>Complete sequence of Psychromonas ingrahamii 37.</title>
        <authorList>
            <consortium name="US DOE Joint Genome Institute"/>
            <person name="Copeland A."/>
            <person name="Lucas S."/>
            <person name="Lapidus A."/>
            <person name="Barry K."/>
            <person name="Detter J.C."/>
            <person name="Glavina del Rio T."/>
            <person name="Hammon N."/>
            <person name="Israni S."/>
            <person name="Dalin E."/>
            <person name="Tice H."/>
            <person name="Pitluck S."/>
            <person name="Thompson L.S."/>
            <person name="Brettin T."/>
            <person name="Bruce D."/>
            <person name="Han C."/>
            <person name="Tapia R."/>
            <person name="Schmutz J."/>
            <person name="Larimer F."/>
            <person name="Land M."/>
            <person name="Hauser L."/>
            <person name="Kyrpides N."/>
            <person name="Ivanova N."/>
            <person name="Staley J."/>
            <person name="Richardson P."/>
        </authorList>
    </citation>
    <scope>NUCLEOTIDE SEQUENCE [LARGE SCALE GENOMIC DNA]</scope>
    <source>
        <strain evidence="2 3">37</strain>
    </source>
</reference>
<feature type="transmembrane region" description="Helical" evidence="1">
    <location>
        <begin position="287"/>
        <end position="308"/>
    </location>
</feature>
<sequence length="312" mass="34521">MLKLINLGLLSGLFFSATFVLNEIMSEQGGHWFWSASLRYLFMVIFLLIIALLSDGIKQLKQLLQLFLQHAVFWIVTGSIGFGAFYALICFSADYSPGWIIAATWQFTIVASLLVLMLFGRRFPSRVWLFSTMIFFGVLLINLSQATEVSINQLLFGALPVLLAAFCYPLGNQLVWEVRQGQHKKLPKIHSPLLDKAFNKVLLMSLGSIPMWIVLGLFVQPGLPEKSQILNTALVALFSGVIATSIFIYARTKATKASELAGVDATQASEVVFAMIAGLILLNSVQINLLAICGLAFVFIGLGFFVLYQNRP</sequence>